<dbReference type="EMBL" id="JABWUV010000016">
    <property type="protein sequence ID" value="KAF6300355.1"/>
    <property type="molecule type" value="Genomic_DNA"/>
</dbReference>
<name>A0A7J7TIL2_MYOMY</name>
<gene>
    <name evidence="1" type="ORF">mMyoMyo1_002780</name>
</gene>
<organism evidence="1 2">
    <name type="scientific">Myotis myotis</name>
    <name type="common">Greater mouse-eared bat</name>
    <name type="synonym">Vespertilio myotis</name>
    <dbReference type="NCBI Taxonomy" id="51298"/>
    <lineage>
        <taxon>Eukaryota</taxon>
        <taxon>Metazoa</taxon>
        <taxon>Chordata</taxon>
        <taxon>Craniata</taxon>
        <taxon>Vertebrata</taxon>
        <taxon>Euteleostomi</taxon>
        <taxon>Mammalia</taxon>
        <taxon>Eutheria</taxon>
        <taxon>Laurasiatheria</taxon>
        <taxon>Chiroptera</taxon>
        <taxon>Yangochiroptera</taxon>
        <taxon>Vespertilionidae</taxon>
        <taxon>Myotis</taxon>
    </lineage>
</organism>
<proteinExistence type="predicted"/>
<reference evidence="1 2" key="1">
    <citation type="journal article" date="2020" name="Nature">
        <title>Six reference-quality genomes reveal evolution of bat adaptations.</title>
        <authorList>
            <person name="Jebb D."/>
            <person name="Huang Z."/>
            <person name="Pippel M."/>
            <person name="Hughes G.M."/>
            <person name="Lavrichenko K."/>
            <person name="Devanna P."/>
            <person name="Winkler S."/>
            <person name="Jermiin L.S."/>
            <person name="Skirmuntt E.C."/>
            <person name="Katzourakis A."/>
            <person name="Burkitt-Gray L."/>
            <person name="Ray D.A."/>
            <person name="Sullivan K.A.M."/>
            <person name="Roscito J.G."/>
            <person name="Kirilenko B.M."/>
            <person name="Davalos L.M."/>
            <person name="Corthals A.P."/>
            <person name="Power M.L."/>
            <person name="Jones G."/>
            <person name="Ransome R.D."/>
            <person name="Dechmann D.K.N."/>
            <person name="Locatelli A.G."/>
            <person name="Puechmaille S.J."/>
            <person name="Fedrigo O."/>
            <person name="Jarvis E.D."/>
            <person name="Hiller M."/>
            <person name="Vernes S.C."/>
            <person name="Myers E.W."/>
            <person name="Teeling E.C."/>
        </authorList>
    </citation>
    <scope>NUCLEOTIDE SEQUENCE [LARGE SCALE GENOMIC DNA]</scope>
    <source>
        <strain evidence="1">MMyoMyo1</strain>
        <tissue evidence="1">Flight muscle</tissue>
    </source>
</reference>
<comment type="caution">
    <text evidence="1">The sequence shown here is derived from an EMBL/GenBank/DDBJ whole genome shotgun (WGS) entry which is preliminary data.</text>
</comment>
<dbReference type="AlphaFoldDB" id="A0A7J7TIL2"/>
<keyword evidence="2" id="KW-1185">Reference proteome</keyword>
<sequence length="85" mass="9424">MVAPVLALQIHKQSRSGCYLASSTLVSSRLFSNCQPALRCSPTRACTTSLHPHTRITSLGHSSTHRPRTPRRKCLCLSILHRSPF</sequence>
<dbReference type="Proteomes" id="UP000527355">
    <property type="component" value="Unassembled WGS sequence"/>
</dbReference>
<evidence type="ECO:0000313" key="1">
    <source>
        <dbReference type="EMBL" id="KAF6300355.1"/>
    </source>
</evidence>
<evidence type="ECO:0000313" key="2">
    <source>
        <dbReference type="Proteomes" id="UP000527355"/>
    </source>
</evidence>
<protein>
    <submittedName>
        <fullName evidence="1">Chromodomain helicase DNA binding protein 7</fullName>
    </submittedName>
</protein>
<accession>A0A7J7TIL2</accession>